<dbReference type="InterPro" id="IPR012187">
    <property type="entry name" value="Disulphide_bond_form_BdbC"/>
</dbReference>
<feature type="transmembrane region" description="Helical" evidence="13">
    <location>
        <begin position="5"/>
        <end position="23"/>
    </location>
</feature>
<evidence type="ECO:0000256" key="10">
    <source>
        <dbReference type="ARBA" id="ARBA00023186"/>
    </source>
</evidence>
<keyword evidence="4 12" id="KW-0812">Transmembrane</keyword>
<evidence type="ECO:0000313" key="15">
    <source>
        <dbReference type="Proteomes" id="UP000838308"/>
    </source>
</evidence>
<evidence type="ECO:0000256" key="3">
    <source>
        <dbReference type="ARBA" id="ARBA00022448"/>
    </source>
</evidence>
<comment type="caution">
    <text evidence="14">The sequence shown here is derived from an EMBL/GenBank/DDBJ whole genome shotgun (WGS) entry which is preliminary data.</text>
</comment>
<feature type="disulfide bond" description="Redox-active" evidence="12">
    <location>
        <begin position="31"/>
        <end position="34"/>
    </location>
</feature>
<keyword evidence="11 12" id="KW-0676">Redox-active center</keyword>
<dbReference type="PANTHER" id="PTHR43469:SF1">
    <property type="entry name" value="SPBETA PROPHAGE-DERIVED DISULFIDE BOND FORMATION PROTEIN B"/>
    <property type="match status" value="1"/>
</dbReference>
<keyword evidence="15" id="KW-1185">Reference proteome</keyword>
<evidence type="ECO:0000256" key="11">
    <source>
        <dbReference type="ARBA" id="ARBA00023284"/>
    </source>
</evidence>
<evidence type="ECO:0000313" key="14">
    <source>
        <dbReference type="EMBL" id="CAH2714897.1"/>
    </source>
</evidence>
<evidence type="ECO:0000256" key="7">
    <source>
        <dbReference type="ARBA" id="ARBA00023002"/>
    </source>
</evidence>
<dbReference type="InterPro" id="IPR023380">
    <property type="entry name" value="DsbB-like_sf"/>
</dbReference>
<keyword evidence="10 12" id="KW-0143">Chaperone</keyword>
<keyword evidence="5 12" id="KW-0249">Electron transport</keyword>
<name>A0ABN8KR47_9BACI</name>
<organism evidence="14 15">
    <name type="scientific">Neobacillus rhizosphaerae</name>
    <dbReference type="NCBI Taxonomy" id="2880965"/>
    <lineage>
        <taxon>Bacteria</taxon>
        <taxon>Bacillati</taxon>
        <taxon>Bacillota</taxon>
        <taxon>Bacilli</taxon>
        <taxon>Bacillales</taxon>
        <taxon>Bacillaceae</taxon>
        <taxon>Neobacillus</taxon>
    </lineage>
</organism>
<comment type="similarity">
    <text evidence="2 12">Belongs to the DsbB family. BdbC subfamily.</text>
</comment>
<keyword evidence="12" id="KW-1003">Cell membrane</keyword>
<proteinExistence type="inferred from homology"/>
<evidence type="ECO:0000256" key="12">
    <source>
        <dbReference type="HAMAP-Rule" id="MF_00287"/>
    </source>
</evidence>
<evidence type="ECO:0000256" key="2">
    <source>
        <dbReference type="ARBA" id="ARBA00007602"/>
    </source>
</evidence>
<keyword evidence="7 12" id="KW-0560">Oxidoreductase</keyword>
<dbReference type="NCBIfam" id="NF002849">
    <property type="entry name" value="PRK03113.1"/>
    <property type="match status" value="1"/>
</dbReference>
<dbReference type="PANTHER" id="PTHR43469">
    <property type="entry name" value="DISULFIDE FORMATION PROTEIN-RELATED"/>
    <property type="match status" value="1"/>
</dbReference>
<evidence type="ECO:0000256" key="6">
    <source>
        <dbReference type="ARBA" id="ARBA00022989"/>
    </source>
</evidence>
<dbReference type="RefSeq" id="WP_248735200.1">
    <property type="nucleotide sequence ID" value="NZ_CALBWS010000011.1"/>
</dbReference>
<gene>
    <name evidence="14" type="primary">bdbC_1</name>
    <name evidence="12" type="synonym">bdbC</name>
    <name evidence="14" type="ORF">BACCIP111895_02073</name>
</gene>
<accession>A0ABN8KR47</accession>
<reference evidence="14" key="1">
    <citation type="submission" date="2022-04" db="EMBL/GenBank/DDBJ databases">
        <authorList>
            <person name="Criscuolo A."/>
        </authorList>
    </citation>
    <scope>NUCLEOTIDE SEQUENCE</scope>
    <source>
        <strain evidence="14">CIP111895</strain>
    </source>
</reference>
<feature type="transmembrane region" description="Helical" evidence="13">
    <location>
        <begin position="105"/>
        <end position="130"/>
    </location>
</feature>
<dbReference type="Proteomes" id="UP000838308">
    <property type="component" value="Unassembled WGS sequence"/>
</dbReference>
<evidence type="ECO:0000256" key="4">
    <source>
        <dbReference type="ARBA" id="ARBA00022692"/>
    </source>
</evidence>
<evidence type="ECO:0000256" key="1">
    <source>
        <dbReference type="ARBA" id="ARBA00004141"/>
    </source>
</evidence>
<evidence type="ECO:0000256" key="9">
    <source>
        <dbReference type="ARBA" id="ARBA00023157"/>
    </source>
</evidence>
<comment type="function">
    <text evidence="12">Required for disulfide bond formation in some proteins.</text>
</comment>
<sequence length="140" mass="15992">MNKSLLLAWISAIIATLGSLYFSEVMHFIPCTLCWYQRIFMYPLAIILGIAVYRNDNGIYKYVLPLSIVGMLLSGYHTLLQKIPYLQQFEMCTSGVPCSKDYINWMGFITIPLLAFIAFTIITVCLVILARSHKRETIRG</sequence>
<evidence type="ECO:0000256" key="13">
    <source>
        <dbReference type="SAM" id="Phobius"/>
    </source>
</evidence>
<evidence type="ECO:0000256" key="5">
    <source>
        <dbReference type="ARBA" id="ARBA00022982"/>
    </source>
</evidence>
<keyword evidence="8 12" id="KW-0472">Membrane</keyword>
<dbReference type="HAMAP" id="MF_00287">
    <property type="entry name" value="BdbC"/>
    <property type="match status" value="1"/>
</dbReference>
<evidence type="ECO:0000256" key="8">
    <source>
        <dbReference type="ARBA" id="ARBA00023136"/>
    </source>
</evidence>
<feature type="disulfide bond" description="Redox-active" evidence="12">
    <location>
        <begin position="92"/>
        <end position="98"/>
    </location>
</feature>
<dbReference type="Gene3D" id="1.20.1550.10">
    <property type="entry name" value="DsbB-like"/>
    <property type="match status" value="1"/>
</dbReference>
<keyword evidence="9 12" id="KW-1015">Disulfide bond</keyword>
<dbReference type="PIRSF" id="PIRSF036659">
    <property type="entry name" value="BdbC"/>
    <property type="match status" value="1"/>
</dbReference>
<keyword evidence="6 12" id="KW-1133">Transmembrane helix</keyword>
<feature type="transmembrane region" description="Helical" evidence="13">
    <location>
        <begin position="35"/>
        <end position="53"/>
    </location>
</feature>
<dbReference type="SUPFAM" id="SSF158442">
    <property type="entry name" value="DsbB-like"/>
    <property type="match status" value="1"/>
</dbReference>
<keyword evidence="3 12" id="KW-0813">Transport</keyword>
<comment type="subcellular location">
    <subcellularLocation>
        <location evidence="12">Cell membrane</location>
        <topology evidence="12">Multi-pass membrane protein</topology>
    </subcellularLocation>
    <subcellularLocation>
        <location evidence="1">Membrane</location>
        <topology evidence="1">Multi-pass membrane protein</topology>
    </subcellularLocation>
</comment>
<dbReference type="InterPro" id="IPR003752">
    <property type="entry name" value="DiS_bond_form_DsbB/BdbC"/>
</dbReference>
<dbReference type="Pfam" id="PF02600">
    <property type="entry name" value="DsbB"/>
    <property type="match status" value="1"/>
</dbReference>
<dbReference type="EMBL" id="CALBWS010000011">
    <property type="protein sequence ID" value="CAH2714897.1"/>
    <property type="molecule type" value="Genomic_DNA"/>
</dbReference>
<feature type="transmembrane region" description="Helical" evidence="13">
    <location>
        <begin position="60"/>
        <end position="79"/>
    </location>
</feature>
<protein>
    <recommendedName>
        <fullName evidence="12">Probable disulfide formation protein</fullName>
    </recommendedName>
    <alternativeName>
        <fullName evidence="12">Disulfide oxidoreductase</fullName>
    </alternativeName>
    <alternativeName>
        <fullName evidence="12">Thiol-disulfide oxidoreductase</fullName>
    </alternativeName>
</protein>